<name>A0A5C6UBR1_9SPHN</name>
<dbReference type="AlphaFoldDB" id="A0A5C6UBR1"/>
<gene>
    <name evidence="1" type="ORF">FSZ31_07575</name>
</gene>
<evidence type="ECO:0000313" key="1">
    <source>
        <dbReference type="EMBL" id="TXC69288.1"/>
    </source>
</evidence>
<keyword evidence="2" id="KW-1185">Reference proteome</keyword>
<reference evidence="1 2" key="1">
    <citation type="submission" date="2019-08" db="EMBL/GenBank/DDBJ databases">
        <title>Sphingorhabdus soil sp. nov., isolated from arctic soil.</title>
        <authorList>
            <person name="Liu Y."/>
        </authorList>
    </citation>
    <scope>NUCLEOTIDE SEQUENCE [LARGE SCALE GENOMIC DNA]</scope>
    <source>
        <strain evidence="1 2">D-2Q-5-6</strain>
    </source>
</reference>
<protein>
    <submittedName>
        <fullName evidence="1">Copper resistance protein B</fullName>
    </submittedName>
</protein>
<proteinExistence type="predicted"/>
<dbReference type="GO" id="GO:0009279">
    <property type="term" value="C:cell outer membrane"/>
    <property type="evidence" value="ECO:0007669"/>
    <property type="project" value="InterPro"/>
</dbReference>
<comment type="caution">
    <text evidence="1">The sequence shown here is derived from an EMBL/GenBank/DDBJ whole genome shotgun (WGS) entry which is preliminary data.</text>
</comment>
<accession>A0A5C6UBR1</accession>
<sequence>MDHGSMGEAMPMGDAMDPTMPMDQMDHGAMDHGAMDHGAMDHGAMDPAMAMDHGAMDHGAMDPAMPMDHAATGGDAMAMPVPLAPIPLAPPPPEAGSGPARAAEAIYGAEAMREAREALKHDTGGQSFAWFMADRAEYRARQGRDGYLWDVQGYYGGDIDKFWFKSEGEGSFGEKPEQAEVQALWSHAIGPWFDLQAGVRQDLAGPDRTHAVIGVQGLAPYLFDIDAAAFLSNKGDVTARIEAEYDQRITQRLILQPRGEVNLAAQDIPALGIGAGIDSLELGVRLRYEFAREFAPYIGVEQEWKLGGSADFARAAGHDPSVTNYVAGVRFWF</sequence>
<dbReference type="OrthoDB" id="9778934at2"/>
<dbReference type="Proteomes" id="UP000321129">
    <property type="component" value="Unassembled WGS sequence"/>
</dbReference>
<dbReference type="EMBL" id="VOPY01000002">
    <property type="protein sequence ID" value="TXC69288.1"/>
    <property type="molecule type" value="Genomic_DNA"/>
</dbReference>
<organism evidence="1 2">
    <name type="scientific">Flavisphingopyxis soli</name>
    <dbReference type="NCBI Taxonomy" id="2601267"/>
    <lineage>
        <taxon>Bacteria</taxon>
        <taxon>Pseudomonadati</taxon>
        <taxon>Pseudomonadota</taxon>
        <taxon>Alphaproteobacteria</taxon>
        <taxon>Sphingomonadales</taxon>
        <taxon>Sphingopyxidaceae</taxon>
        <taxon>Flavisphingopyxis</taxon>
    </lineage>
</organism>
<dbReference type="GO" id="GO:0005507">
    <property type="term" value="F:copper ion binding"/>
    <property type="evidence" value="ECO:0007669"/>
    <property type="project" value="InterPro"/>
</dbReference>
<dbReference type="InterPro" id="IPR007939">
    <property type="entry name" value="Cu-R_B_prcur"/>
</dbReference>
<evidence type="ECO:0000313" key="2">
    <source>
        <dbReference type="Proteomes" id="UP000321129"/>
    </source>
</evidence>
<dbReference type="Pfam" id="PF05275">
    <property type="entry name" value="CopB"/>
    <property type="match status" value="1"/>
</dbReference>
<dbReference type="GO" id="GO:0006878">
    <property type="term" value="P:intracellular copper ion homeostasis"/>
    <property type="evidence" value="ECO:0007669"/>
    <property type="project" value="InterPro"/>
</dbReference>